<protein>
    <submittedName>
        <fullName evidence="1">Uncharacterized protein</fullName>
    </submittedName>
</protein>
<name>A0A7X6DMJ2_9BACT</name>
<comment type="caution">
    <text evidence="1">The sequence shown here is derived from an EMBL/GenBank/DDBJ whole genome shotgun (WGS) entry which is preliminary data.</text>
</comment>
<gene>
    <name evidence="1" type="ORF">MNODULE_03730</name>
</gene>
<sequence>MRGLETIKRLRDQQRSADRDLYDAIEKYFPIGASISWKRGGYRQEGKVIRTYDERIKVRNNRTKKEFWIHIYDVLQ</sequence>
<accession>A0A7X6DMJ2</accession>
<reference evidence="1 2" key="1">
    <citation type="journal article" date="2020" name="Nature">
        <title>Bacterial chemolithoautotrophy via manganese oxidation.</title>
        <authorList>
            <person name="Yu H."/>
            <person name="Leadbetter J.R."/>
        </authorList>
    </citation>
    <scope>NUCLEOTIDE SEQUENCE [LARGE SCALE GENOMIC DNA]</scope>
    <source>
        <strain evidence="1 2">Mn-1</strain>
    </source>
</reference>
<dbReference type="EMBL" id="VTOW01000001">
    <property type="protein sequence ID" value="NKE69857.1"/>
    <property type="molecule type" value="Genomic_DNA"/>
</dbReference>
<dbReference type="Proteomes" id="UP000534783">
    <property type="component" value="Unassembled WGS sequence"/>
</dbReference>
<evidence type="ECO:0000313" key="2">
    <source>
        <dbReference type="Proteomes" id="UP000534783"/>
    </source>
</evidence>
<proteinExistence type="predicted"/>
<dbReference type="AlphaFoldDB" id="A0A7X6DMJ2"/>
<organism evidence="1 2">
    <name type="scientific">Candidatus Manganitrophus noduliformans</name>
    <dbReference type="NCBI Taxonomy" id="2606439"/>
    <lineage>
        <taxon>Bacteria</taxon>
        <taxon>Pseudomonadati</taxon>
        <taxon>Nitrospirota</taxon>
        <taxon>Nitrospiria</taxon>
        <taxon>Candidatus Troglogloeales</taxon>
        <taxon>Candidatus Manganitrophaceae</taxon>
        <taxon>Candidatus Manganitrophus</taxon>
    </lineage>
</organism>
<keyword evidence="2" id="KW-1185">Reference proteome</keyword>
<evidence type="ECO:0000313" key="1">
    <source>
        <dbReference type="EMBL" id="NKE69857.1"/>
    </source>
</evidence>
<dbReference type="RefSeq" id="WP_168058140.1">
    <property type="nucleotide sequence ID" value="NZ_VTOW01000001.1"/>
</dbReference>